<accession>A0A259U320</accession>
<name>A0A259U320_9BACT</name>
<keyword evidence="1" id="KW-0812">Transmembrane</keyword>
<dbReference type="GO" id="GO:0016287">
    <property type="term" value="F:glycerone-phosphate O-acyltransferase activity"/>
    <property type="evidence" value="ECO:0007669"/>
    <property type="project" value="TreeGrafter"/>
</dbReference>
<dbReference type="Pfam" id="PF01553">
    <property type="entry name" value="Acyltransferase"/>
    <property type="match status" value="1"/>
</dbReference>
<dbReference type="SUPFAM" id="SSF69593">
    <property type="entry name" value="Glycerol-3-phosphate (1)-acyltransferase"/>
    <property type="match status" value="1"/>
</dbReference>
<dbReference type="SMART" id="SM00563">
    <property type="entry name" value="PlsC"/>
    <property type="match status" value="1"/>
</dbReference>
<feature type="transmembrane region" description="Helical" evidence="1">
    <location>
        <begin position="325"/>
        <end position="355"/>
    </location>
</feature>
<dbReference type="GO" id="GO:0008654">
    <property type="term" value="P:phospholipid biosynthetic process"/>
    <property type="evidence" value="ECO:0007669"/>
    <property type="project" value="TreeGrafter"/>
</dbReference>
<feature type="transmembrane region" description="Helical" evidence="1">
    <location>
        <begin position="376"/>
        <end position="399"/>
    </location>
</feature>
<comment type="caution">
    <text evidence="3">The sequence shown here is derived from an EMBL/GenBank/DDBJ whole genome shotgun (WGS) entry which is preliminary data.</text>
</comment>
<feature type="transmembrane region" description="Helical" evidence="1">
    <location>
        <begin position="411"/>
        <end position="432"/>
    </location>
</feature>
<dbReference type="AlphaFoldDB" id="A0A259U320"/>
<keyword evidence="1" id="KW-0472">Membrane</keyword>
<dbReference type="EMBL" id="MQWB01000001">
    <property type="protein sequence ID" value="OZC04366.1"/>
    <property type="molecule type" value="Genomic_DNA"/>
</dbReference>
<dbReference type="InterPro" id="IPR002123">
    <property type="entry name" value="Plipid/glycerol_acylTrfase"/>
</dbReference>
<organism evidence="3 4">
    <name type="scientific">Rubricoccus marinus</name>
    <dbReference type="NCBI Taxonomy" id="716817"/>
    <lineage>
        <taxon>Bacteria</taxon>
        <taxon>Pseudomonadati</taxon>
        <taxon>Rhodothermota</taxon>
        <taxon>Rhodothermia</taxon>
        <taxon>Rhodothermales</taxon>
        <taxon>Rubricoccaceae</taxon>
        <taxon>Rubricoccus</taxon>
    </lineage>
</organism>
<evidence type="ECO:0000313" key="4">
    <source>
        <dbReference type="Proteomes" id="UP000216446"/>
    </source>
</evidence>
<reference evidence="3 4" key="1">
    <citation type="submission" date="2016-11" db="EMBL/GenBank/DDBJ databases">
        <title>Study of marine rhodopsin-containing bacteria.</title>
        <authorList>
            <person name="Yoshizawa S."/>
            <person name="Kumagai Y."/>
            <person name="Kogure K."/>
        </authorList>
    </citation>
    <scope>NUCLEOTIDE SEQUENCE [LARGE SCALE GENOMIC DNA]</scope>
    <source>
        <strain evidence="3 4">SG-29</strain>
    </source>
</reference>
<dbReference type="GO" id="GO:0004366">
    <property type="term" value="F:glycerol-3-phosphate O-acyltransferase activity"/>
    <property type="evidence" value="ECO:0007669"/>
    <property type="project" value="TreeGrafter"/>
</dbReference>
<dbReference type="PANTHER" id="PTHR31605">
    <property type="entry name" value="GLYCEROL-3-PHOSPHATE O-ACYLTRANSFERASE 1"/>
    <property type="match status" value="1"/>
</dbReference>
<gene>
    <name evidence="3" type="ORF">BSZ36_16095</name>
</gene>
<feature type="domain" description="Phospholipid/glycerol acyltransferase" evidence="2">
    <location>
        <begin position="41"/>
        <end position="187"/>
    </location>
</feature>
<dbReference type="PANTHER" id="PTHR31605:SF0">
    <property type="entry name" value="GLYCEROL-3-PHOSPHATE O-ACYLTRANSFERASE 1"/>
    <property type="match status" value="1"/>
</dbReference>
<dbReference type="InterPro" id="IPR052744">
    <property type="entry name" value="GPAT/DAPAT"/>
</dbReference>
<keyword evidence="1" id="KW-1133">Transmembrane helix</keyword>
<keyword evidence="4" id="KW-1185">Reference proteome</keyword>
<sequence length="495" mass="54008">MPTPLTRTYTLVRGAVRWMLRLFFREIAVEGREHIPADRGGLLVAWHPNGVIDAGLMLAAFPGHVVFGARDGLLRWPILGNMMRAAGTVPIYRAQDQKGMSEADRRAANQRSLDALAGAVAGGSFSALFPEGQSHDAPHVTPVKSGAARIFLRAHDLASGAAPALPAPEAGSFTAPPVIIPVGLHYDDKAVFRSDVLVVFHPPLALSPEALADPHVLSAEIERALVRVVHATEDWDLHRAMIRASSLMRAEMAARDGRLAEPATIAERHLDFEVMWTSYHARLDTHPAEIEALRRDVAAYRRKMRLLGMNDADLDRPGRSGVFQIAWALLQAAIAYLVLRPLFLLGFLVSGPPYWALKPLARKVATAEKDKATIKLLGGLVLFPLAWITASVVAAFAYGPLRRIAPWLPDWPIGVIGALAFVLCVAGAVVALRSAELTLETWRTVRARMARRMESERVDALRRQRADLHDRLVALAQGLPAVERIEGAKAPPEAV</sequence>
<evidence type="ECO:0000259" key="2">
    <source>
        <dbReference type="SMART" id="SM00563"/>
    </source>
</evidence>
<dbReference type="RefSeq" id="WP_094550756.1">
    <property type="nucleotide sequence ID" value="NZ_MQWB01000001.1"/>
</dbReference>
<evidence type="ECO:0000256" key="1">
    <source>
        <dbReference type="SAM" id="Phobius"/>
    </source>
</evidence>
<dbReference type="InParanoid" id="A0A259U320"/>
<protein>
    <recommendedName>
        <fullName evidence="2">Phospholipid/glycerol acyltransferase domain-containing protein</fullName>
    </recommendedName>
</protein>
<evidence type="ECO:0000313" key="3">
    <source>
        <dbReference type="EMBL" id="OZC04366.1"/>
    </source>
</evidence>
<proteinExistence type="predicted"/>
<dbReference type="Proteomes" id="UP000216446">
    <property type="component" value="Unassembled WGS sequence"/>
</dbReference>
<dbReference type="OrthoDB" id="9806008at2"/>